<organism evidence="2 3">
    <name type="scientific">Dendrothele bispora (strain CBS 962.96)</name>
    <dbReference type="NCBI Taxonomy" id="1314807"/>
    <lineage>
        <taxon>Eukaryota</taxon>
        <taxon>Fungi</taxon>
        <taxon>Dikarya</taxon>
        <taxon>Basidiomycota</taxon>
        <taxon>Agaricomycotina</taxon>
        <taxon>Agaricomycetes</taxon>
        <taxon>Agaricomycetidae</taxon>
        <taxon>Agaricales</taxon>
        <taxon>Agaricales incertae sedis</taxon>
        <taxon>Dendrothele</taxon>
    </lineage>
</organism>
<protein>
    <submittedName>
        <fullName evidence="2">Uncharacterized protein</fullName>
    </submittedName>
</protein>
<reference evidence="2 3" key="1">
    <citation type="journal article" date="2019" name="Nat. Ecol. Evol.">
        <title>Megaphylogeny resolves global patterns of mushroom evolution.</title>
        <authorList>
            <person name="Varga T."/>
            <person name="Krizsan K."/>
            <person name="Foldi C."/>
            <person name="Dima B."/>
            <person name="Sanchez-Garcia M."/>
            <person name="Sanchez-Ramirez S."/>
            <person name="Szollosi G.J."/>
            <person name="Szarkandi J.G."/>
            <person name="Papp V."/>
            <person name="Albert L."/>
            <person name="Andreopoulos W."/>
            <person name="Angelini C."/>
            <person name="Antonin V."/>
            <person name="Barry K.W."/>
            <person name="Bougher N.L."/>
            <person name="Buchanan P."/>
            <person name="Buyck B."/>
            <person name="Bense V."/>
            <person name="Catcheside P."/>
            <person name="Chovatia M."/>
            <person name="Cooper J."/>
            <person name="Damon W."/>
            <person name="Desjardin D."/>
            <person name="Finy P."/>
            <person name="Geml J."/>
            <person name="Haridas S."/>
            <person name="Hughes K."/>
            <person name="Justo A."/>
            <person name="Karasinski D."/>
            <person name="Kautmanova I."/>
            <person name="Kiss B."/>
            <person name="Kocsube S."/>
            <person name="Kotiranta H."/>
            <person name="LaButti K.M."/>
            <person name="Lechner B.E."/>
            <person name="Liimatainen K."/>
            <person name="Lipzen A."/>
            <person name="Lukacs Z."/>
            <person name="Mihaltcheva S."/>
            <person name="Morgado L.N."/>
            <person name="Niskanen T."/>
            <person name="Noordeloos M.E."/>
            <person name="Ohm R.A."/>
            <person name="Ortiz-Santana B."/>
            <person name="Ovrebo C."/>
            <person name="Racz N."/>
            <person name="Riley R."/>
            <person name="Savchenko A."/>
            <person name="Shiryaev A."/>
            <person name="Soop K."/>
            <person name="Spirin V."/>
            <person name="Szebenyi C."/>
            <person name="Tomsovsky M."/>
            <person name="Tulloss R.E."/>
            <person name="Uehling J."/>
            <person name="Grigoriev I.V."/>
            <person name="Vagvolgyi C."/>
            <person name="Papp T."/>
            <person name="Martin F.M."/>
            <person name="Miettinen O."/>
            <person name="Hibbett D.S."/>
            <person name="Nagy L.G."/>
        </authorList>
    </citation>
    <scope>NUCLEOTIDE SEQUENCE [LARGE SCALE GENOMIC DNA]</scope>
    <source>
        <strain evidence="2 3">CBS 962.96</strain>
    </source>
</reference>
<evidence type="ECO:0000256" key="1">
    <source>
        <dbReference type="SAM" id="MobiDB-lite"/>
    </source>
</evidence>
<feature type="region of interest" description="Disordered" evidence="1">
    <location>
        <begin position="85"/>
        <end position="148"/>
    </location>
</feature>
<evidence type="ECO:0000313" key="3">
    <source>
        <dbReference type="Proteomes" id="UP000297245"/>
    </source>
</evidence>
<name>A0A4S8L581_DENBC</name>
<gene>
    <name evidence="2" type="ORF">K435DRAFT_971441</name>
</gene>
<keyword evidence="3" id="KW-1185">Reference proteome</keyword>
<accession>A0A4S8L581</accession>
<dbReference type="EMBL" id="ML179644">
    <property type="protein sequence ID" value="THU83747.1"/>
    <property type="molecule type" value="Genomic_DNA"/>
</dbReference>
<proteinExistence type="predicted"/>
<dbReference type="OrthoDB" id="3124975at2759"/>
<evidence type="ECO:0000313" key="2">
    <source>
        <dbReference type="EMBL" id="THU83747.1"/>
    </source>
</evidence>
<dbReference type="AlphaFoldDB" id="A0A4S8L581"/>
<dbReference type="Proteomes" id="UP000297245">
    <property type="component" value="Unassembled WGS sequence"/>
</dbReference>
<sequence>MSTCIQAMMTFSYQPPSTEPDILSVRLFGKQMIASRQTYDPRPYSYSDDTRSETSTLVDFRSDDGASILAKKTSHGVVAEMLDPEDAAWGSPPSSSFSVNWSKLAPKWPQNRRGQDSHSRSKLSSSSGNARQGWAQDFDPEDQAWSRK</sequence>